<protein>
    <recommendedName>
        <fullName evidence="6">Phytosulfokine-beta</fullName>
    </recommendedName>
</protein>
<name>A0A0D2SQM3_GOSRA</name>
<dbReference type="Gramene" id="KJB44276">
    <property type="protein sequence ID" value="KJB44276"/>
    <property type="gene ID" value="B456_007G243400"/>
</dbReference>
<dbReference type="EMBL" id="JABEZZ010000007">
    <property type="protein sequence ID" value="MBA0590743.1"/>
    <property type="molecule type" value="Genomic_DNA"/>
</dbReference>
<evidence type="ECO:0008006" key="6">
    <source>
        <dbReference type="Google" id="ProtNLM"/>
    </source>
</evidence>
<evidence type="ECO:0000313" key="2">
    <source>
        <dbReference type="EMBL" id="KJB44276.1"/>
    </source>
</evidence>
<dbReference type="EMBL" id="CM001746">
    <property type="protein sequence ID" value="KJB44276.1"/>
    <property type="molecule type" value="Genomic_DNA"/>
</dbReference>
<proteinExistence type="predicted"/>
<sequence>MKFSSLVLVFLSLIWCFYMICVVHGKGETTNELLLGAVGDSVHSGEGNGGAECSKEKNKDSVDCKLQAKGGAAEETVLDEDYIYTNSLP</sequence>
<reference evidence="2 4" key="1">
    <citation type="journal article" date="2012" name="Nature">
        <title>Repeated polyploidization of Gossypium genomes and the evolution of spinnable cotton fibres.</title>
        <authorList>
            <person name="Paterson A.H."/>
            <person name="Wendel J.F."/>
            <person name="Gundlach H."/>
            <person name="Guo H."/>
            <person name="Jenkins J."/>
            <person name="Jin D."/>
            <person name="Llewellyn D."/>
            <person name="Showmaker K.C."/>
            <person name="Shu S."/>
            <person name="Udall J."/>
            <person name="Yoo M.J."/>
            <person name="Byers R."/>
            <person name="Chen W."/>
            <person name="Doron-Faigenboim A."/>
            <person name="Duke M.V."/>
            <person name="Gong L."/>
            <person name="Grimwood J."/>
            <person name="Grover C."/>
            <person name="Grupp K."/>
            <person name="Hu G."/>
            <person name="Lee T.H."/>
            <person name="Li J."/>
            <person name="Lin L."/>
            <person name="Liu T."/>
            <person name="Marler B.S."/>
            <person name="Page J.T."/>
            <person name="Roberts A.W."/>
            <person name="Romanel E."/>
            <person name="Sanders W.S."/>
            <person name="Szadkowski E."/>
            <person name="Tan X."/>
            <person name="Tang H."/>
            <person name="Xu C."/>
            <person name="Wang J."/>
            <person name="Wang Z."/>
            <person name="Zhang D."/>
            <person name="Zhang L."/>
            <person name="Ashrafi H."/>
            <person name="Bedon F."/>
            <person name="Bowers J.E."/>
            <person name="Brubaker C.L."/>
            <person name="Chee P.W."/>
            <person name="Das S."/>
            <person name="Gingle A.R."/>
            <person name="Haigler C.H."/>
            <person name="Harker D."/>
            <person name="Hoffmann L.V."/>
            <person name="Hovav R."/>
            <person name="Jones D.C."/>
            <person name="Lemke C."/>
            <person name="Mansoor S."/>
            <person name="ur Rahman M."/>
            <person name="Rainville L.N."/>
            <person name="Rambani A."/>
            <person name="Reddy U.K."/>
            <person name="Rong J.K."/>
            <person name="Saranga Y."/>
            <person name="Scheffler B.E."/>
            <person name="Scheffler J.A."/>
            <person name="Stelly D.M."/>
            <person name="Triplett B.A."/>
            <person name="Van Deynze A."/>
            <person name="Vaslin M.F."/>
            <person name="Waghmare V.N."/>
            <person name="Walford S.A."/>
            <person name="Wright R.J."/>
            <person name="Zaki E.A."/>
            <person name="Zhang T."/>
            <person name="Dennis E.S."/>
            <person name="Mayer K.F."/>
            <person name="Peterson D.G."/>
            <person name="Rokhsar D.S."/>
            <person name="Wang X."/>
            <person name="Schmutz J."/>
        </authorList>
    </citation>
    <scope>NUCLEOTIDE SEQUENCE [LARGE SCALE GENOMIC DNA]</scope>
</reference>
<keyword evidence="1" id="KW-0732">Signal</keyword>
<dbReference type="AlphaFoldDB" id="A0A0D2SQM3"/>
<dbReference type="Proteomes" id="UP000593578">
    <property type="component" value="Unassembled WGS sequence"/>
</dbReference>
<evidence type="ECO:0000313" key="4">
    <source>
        <dbReference type="Proteomes" id="UP000032304"/>
    </source>
</evidence>
<gene>
    <name evidence="2" type="ORF">B456_007G243400</name>
    <name evidence="3" type="ORF">Gorai_019435</name>
</gene>
<keyword evidence="4" id="KW-1185">Reference proteome</keyword>
<reference evidence="3 5" key="2">
    <citation type="journal article" date="2019" name="Genome Biol. Evol.">
        <title>Insights into the evolution of the New World diploid cottons (Gossypium, subgenus Houzingenia) based on genome sequencing.</title>
        <authorList>
            <person name="Grover C.E."/>
            <person name="Arick M.A. 2nd"/>
            <person name="Thrash A."/>
            <person name="Conover J.L."/>
            <person name="Sanders W.S."/>
            <person name="Peterson D.G."/>
            <person name="Frelichowski J.E."/>
            <person name="Scheffler J.A."/>
            <person name="Scheffler B.E."/>
            <person name="Wendel J.F."/>
        </authorList>
    </citation>
    <scope>NUCLEOTIDE SEQUENCE [LARGE SCALE GENOMIC DNA]</scope>
    <source>
        <strain evidence="3">8</strain>
        <tissue evidence="3">Leaf</tissue>
    </source>
</reference>
<evidence type="ECO:0000313" key="5">
    <source>
        <dbReference type="Proteomes" id="UP000593578"/>
    </source>
</evidence>
<evidence type="ECO:0000256" key="1">
    <source>
        <dbReference type="SAM" id="SignalP"/>
    </source>
</evidence>
<accession>A0A0D2SQM3</accession>
<reference evidence="3" key="3">
    <citation type="submission" date="2020-04" db="EMBL/GenBank/DDBJ databases">
        <authorList>
            <person name="Grover C.E."/>
            <person name="Arick M.A. II"/>
            <person name="Thrash A."/>
            <person name="Conover J.L."/>
            <person name="Sanders W.S."/>
            <person name="Peterson D.G."/>
            <person name="Scheffler J.A."/>
            <person name="Scheffler B.E."/>
            <person name="Wendel J.F."/>
        </authorList>
    </citation>
    <scope>NUCLEOTIDE SEQUENCE</scope>
    <source>
        <strain evidence="3">8</strain>
        <tissue evidence="3">Leaf</tissue>
    </source>
</reference>
<evidence type="ECO:0000313" key="3">
    <source>
        <dbReference type="EMBL" id="MBA0590743.1"/>
    </source>
</evidence>
<dbReference type="Proteomes" id="UP000032304">
    <property type="component" value="Chromosome 7"/>
</dbReference>
<organism evidence="2 4">
    <name type="scientific">Gossypium raimondii</name>
    <name type="common">Peruvian cotton</name>
    <name type="synonym">Gossypium klotzschianum subsp. raimondii</name>
    <dbReference type="NCBI Taxonomy" id="29730"/>
    <lineage>
        <taxon>Eukaryota</taxon>
        <taxon>Viridiplantae</taxon>
        <taxon>Streptophyta</taxon>
        <taxon>Embryophyta</taxon>
        <taxon>Tracheophyta</taxon>
        <taxon>Spermatophyta</taxon>
        <taxon>Magnoliopsida</taxon>
        <taxon>eudicotyledons</taxon>
        <taxon>Gunneridae</taxon>
        <taxon>Pentapetalae</taxon>
        <taxon>rosids</taxon>
        <taxon>malvids</taxon>
        <taxon>Malvales</taxon>
        <taxon>Malvaceae</taxon>
        <taxon>Malvoideae</taxon>
        <taxon>Gossypium</taxon>
    </lineage>
</organism>
<dbReference type="OMA" id="CFYMICV"/>
<feature type="chain" id="PRO_5035989203" description="Phytosulfokine-beta" evidence="1">
    <location>
        <begin position="26"/>
        <end position="89"/>
    </location>
</feature>
<feature type="signal peptide" evidence="1">
    <location>
        <begin position="1"/>
        <end position="25"/>
    </location>
</feature>